<proteinExistence type="predicted"/>
<evidence type="ECO:0000313" key="2">
    <source>
        <dbReference type="Proteomes" id="UP001597287"/>
    </source>
</evidence>
<protein>
    <submittedName>
        <fullName evidence="1">Uncharacterized protein</fullName>
    </submittedName>
</protein>
<gene>
    <name evidence="1" type="ORF">ACFSPV_32865</name>
</gene>
<dbReference type="EMBL" id="JBHUIG010000057">
    <property type="protein sequence ID" value="MFD2323486.1"/>
    <property type="molecule type" value="Genomic_DNA"/>
</dbReference>
<dbReference type="Proteomes" id="UP001597287">
    <property type="component" value="Unassembled WGS sequence"/>
</dbReference>
<name>A0ABW5F041_9BURK</name>
<organism evidence="1 2">
    <name type="scientific">Delftia deserti</name>
    <dbReference type="NCBI Taxonomy" id="1651218"/>
    <lineage>
        <taxon>Bacteria</taxon>
        <taxon>Pseudomonadati</taxon>
        <taxon>Pseudomonadota</taxon>
        <taxon>Betaproteobacteria</taxon>
        <taxon>Burkholderiales</taxon>
        <taxon>Comamonadaceae</taxon>
        <taxon>Delftia</taxon>
    </lineage>
</organism>
<keyword evidence="2" id="KW-1185">Reference proteome</keyword>
<evidence type="ECO:0000313" key="1">
    <source>
        <dbReference type="EMBL" id="MFD2323486.1"/>
    </source>
</evidence>
<dbReference type="RefSeq" id="WP_380106609.1">
    <property type="nucleotide sequence ID" value="NZ_JBHSIH010000001.1"/>
</dbReference>
<comment type="caution">
    <text evidence="1">The sequence shown here is derived from an EMBL/GenBank/DDBJ whole genome shotgun (WGS) entry which is preliminary data.</text>
</comment>
<accession>A0ABW5F041</accession>
<sequence>MFRPTQPPPNHVAELTDEQLKQAKRIASKTGKTLEQVIAAAISRGASAAYTDVLTGRAPVRNPS</sequence>
<reference evidence="2" key="1">
    <citation type="journal article" date="2019" name="Int. J. Syst. Evol. Microbiol.">
        <title>The Global Catalogue of Microorganisms (GCM) 10K type strain sequencing project: providing services to taxonomists for standard genome sequencing and annotation.</title>
        <authorList>
            <consortium name="The Broad Institute Genomics Platform"/>
            <consortium name="The Broad Institute Genome Sequencing Center for Infectious Disease"/>
            <person name="Wu L."/>
            <person name="Ma J."/>
        </authorList>
    </citation>
    <scope>NUCLEOTIDE SEQUENCE [LARGE SCALE GENOMIC DNA]</scope>
    <source>
        <strain evidence="2">CCUG 62793</strain>
    </source>
</reference>